<proteinExistence type="predicted"/>
<gene>
    <name evidence="2" type="ORF">F9B74_02240</name>
</gene>
<evidence type="ECO:0000313" key="2">
    <source>
        <dbReference type="EMBL" id="NEN75147.1"/>
    </source>
</evidence>
<reference evidence="2 3" key="1">
    <citation type="submission" date="2020-02" db="EMBL/GenBank/DDBJ databases">
        <title>Pelistega sp. NLN82 were isolated from wild rodents of the Hainan Island.</title>
        <authorList>
            <person name="Niu N."/>
            <person name="Zhou J."/>
        </authorList>
    </citation>
    <scope>NUCLEOTIDE SEQUENCE [LARGE SCALE GENOMIC DNA]</scope>
    <source>
        <strain evidence="2 3">NLN82</strain>
    </source>
</reference>
<dbReference type="Gene3D" id="3.40.50.850">
    <property type="entry name" value="Isochorismatase-like"/>
    <property type="match status" value="1"/>
</dbReference>
<dbReference type="SUPFAM" id="SSF52499">
    <property type="entry name" value="Isochorismatase-like hydrolases"/>
    <property type="match status" value="1"/>
</dbReference>
<dbReference type="EMBL" id="JAAGYR010000003">
    <property type="protein sequence ID" value="NEN75147.1"/>
    <property type="molecule type" value="Genomic_DNA"/>
</dbReference>
<organism evidence="2 3">
    <name type="scientific">Pelistega ratti</name>
    <dbReference type="NCBI Taxonomy" id="2652177"/>
    <lineage>
        <taxon>Bacteria</taxon>
        <taxon>Pseudomonadati</taxon>
        <taxon>Pseudomonadota</taxon>
        <taxon>Betaproteobacteria</taxon>
        <taxon>Burkholderiales</taxon>
        <taxon>Alcaligenaceae</taxon>
        <taxon>Pelistega</taxon>
    </lineage>
</organism>
<evidence type="ECO:0000313" key="3">
    <source>
        <dbReference type="Proteomes" id="UP000477651"/>
    </source>
</evidence>
<comment type="caution">
    <text evidence="2">The sequence shown here is derived from an EMBL/GenBank/DDBJ whole genome shotgun (WGS) entry which is preliminary data.</text>
</comment>
<accession>A0A6L9Y5F1</accession>
<dbReference type="PANTHER" id="PTHR14119">
    <property type="entry name" value="HYDROLASE"/>
    <property type="match status" value="1"/>
</dbReference>
<sequence>MLLKPEESIVIMVDIQEKLMPVMHRGDSVIQSAEALLQAATLLNIPVMTTEHYPDKIGATVIPLQPYRGTIITKKTFSAAKEPLFVQTLAEISQKTNRHQLIVIGVESHICVLQTLIELEKTGQYHCHLVVDATSSRKVSDKTIALERAKEAGISLITTEMAIFEWAESGEHPHFRALSKLIKNLSD</sequence>
<evidence type="ECO:0000259" key="1">
    <source>
        <dbReference type="Pfam" id="PF00857"/>
    </source>
</evidence>
<dbReference type="PANTHER" id="PTHR14119:SF3">
    <property type="entry name" value="ISOCHORISMATASE DOMAIN-CONTAINING PROTEIN 2"/>
    <property type="match status" value="1"/>
</dbReference>
<dbReference type="RefSeq" id="WP_163763887.1">
    <property type="nucleotide sequence ID" value="NZ_JAAGYR010000003.1"/>
</dbReference>
<dbReference type="Proteomes" id="UP000477651">
    <property type="component" value="Unassembled WGS sequence"/>
</dbReference>
<name>A0A6L9Y5F1_9BURK</name>
<dbReference type="InterPro" id="IPR036380">
    <property type="entry name" value="Isochorismatase-like_sf"/>
</dbReference>
<dbReference type="Pfam" id="PF00857">
    <property type="entry name" value="Isochorismatase"/>
    <property type="match status" value="1"/>
</dbReference>
<feature type="domain" description="Isochorismatase-like" evidence="1">
    <location>
        <begin position="9"/>
        <end position="160"/>
    </location>
</feature>
<dbReference type="InterPro" id="IPR050993">
    <property type="entry name" value="Isochorismatase_domain"/>
</dbReference>
<protein>
    <submittedName>
        <fullName evidence="2">Isochorismatase family protein</fullName>
    </submittedName>
</protein>
<dbReference type="AlphaFoldDB" id="A0A6L9Y5F1"/>
<keyword evidence="3" id="KW-1185">Reference proteome</keyword>
<dbReference type="InterPro" id="IPR000868">
    <property type="entry name" value="Isochorismatase-like_dom"/>
</dbReference>